<dbReference type="Pfam" id="PF25483">
    <property type="entry name" value="DUF7906"/>
    <property type="match status" value="1"/>
</dbReference>
<accession>A0A383VZS3</accession>
<sequence>MKDHLRQFVTSVPAGKDYLGHMSDAQRTAWSHDLGYSINETLTALSEARVPITVDVKLVGFAGDGNEALHIADHELQMFLRTLHKQLETVALHPSPAHMTLKPEIVFRVQPAYYELSGKVAAAINQAINTGQPSSTYTSYPLHLVPYGEVDKLLQEDFGHGDGSYTIYLLNPPAHAPYAYSYQPPGSNQNESCPGSLWVSDKRYAWFDLTANLTFYGPGPGGKGQVFAHSTPILKHYKAQDVHRAITPDLAALVWSACQHLVWPPLHHGKLSYNPKLEVHLVYMVEALQRPAPGNGRVDVAALQQQLQAVGQPLGQQVTVLEHFVMFSTCDHCVAAYSGCLCACAAFRGRLQQLQAVGQPLGQQVTVLEHFVMFSTCDHCVAAYSGCLQHGERLLQQQLQAVGQPLGQQVTVLEHFVMFSTCDHCVAAYSGALKARTSRAPGAKGSFKLAVSHYLDLPDLERWLAEWREALLSEAGVNWDTEHGGAAILPVFIFDVPSTEPVLLDGLLQAAVLGQGDVVAVRSAAQPLQTFFGCFDLQMAINPQNIHRPVLAAVMQQAYGIADPALAWSQATGKMWSFIWSQAYGIADPALAWSQATGKMWSFIWSVGQNPFGSLGSTASLSFAQKDAALRNMALAYLNSSMHHAAALMRGFEMLAPAGSNGRTHYVKGYLQPEQVLPYNQRISLLLFKVQEAAAALAEGQHALAVGYAVSTTEDVAALHKITRHYKASLKPDLVCMGKPDAVRWWLLPSLCCFITLALVVWRCARGPSDDESDSKPGSRRGSSFGGVHHRAY</sequence>
<dbReference type="EMBL" id="FNXT01001006">
    <property type="protein sequence ID" value="SZX70721.1"/>
    <property type="molecule type" value="Genomic_DNA"/>
</dbReference>
<organism evidence="3 4">
    <name type="scientific">Tetradesmus obliquus</name>
    <name type="common">Green alga</name>
    <name type="synonym">Acutodesmus obliquus</name>
    <dbReference type="NCBI Taxonomy" id="3088"/>
    <lineage>
        <taxon>Eukaryota</taxon>
        <taxon>Viridiplantae</taxon>
        <taxon>Chlorophyta</taxon>
        <taxon>core chlorophytes</taxon>
        <taxon>Chlorophyceae</taxon>
        <taxon>CS clade</taxon>
        <taxon>Sphaeropleales</taxon>
        <taxon>Scenedesmaceae</taxon>
        <taxon>Tetradesmus</taxon>
    </lineage>
</organism>
<proteinExistence type="predicted"/>
<evidence type="ECO:0000313" key="3">
    <source>
        <dbReference type="EMBL" id="SZX70721.1"/>
    </source>
</evidence>
<dbReference type="AlphaFoldDB" id="A0A383VZS3"/>
<dbReference type="STRING" id="3088.A0A383VZS3"/>
<dbReference type="InterPro" id="IPR057228">
    <property type="entry name" value="DUF7906"/>
</dbReference>
<dbReference type="PANTHER" id="PTHR31515">
    <property type="entry name" value="TRANSMEMBRANE PROTEIN-RELATED"/>
    <property type="match status" value="1"/>
</dbReference>
<evidence type="ECO:0000313" key="4">
    <source>
        <dbReference type="Proteomes" id="UP000256970"/>
    </source>
</evidence>
<evidence type="ECO:0000256" key="1">
    <source>
        <dbReference type="SAM" id="MobiDB-lite"/>
    </source>
</evidence>
<dbReference type="PANTHER" id="PTHR31515:SF4">
    <property type="entry name" value="TRANSMEMBRANE PROTEIN"/>
    <property type="match status" value="1"/>
</dbReference>
<feature type="region of interest" description="Disordered" evidence="1">
    <location>
        <begin position="768"/>
        <end position="793"/>
    </location>
</feature>
<name>A0A383VZS3_TETOB</name>
<evidence type="ECO:0000259" key="2">
    <source>
        <dbReference type="Pfam" id="PF25483"/>
    </source>
</evidence>
<gene>
    <name evidence="3" type="ORF">BQ4739_LOCUS10909</name>
</gene>
<reference evidence="3 4" key="1">
    <citation type="submission" date="2016-10" db="EMBL/GenBank/DDBJ databases">
        <authorList>
            <person name="Cai Z."/>
        </authorList>
    </citation>
    <scope>NUCLEOTIDE SEQUENCE [LARGE SCALE GENOMIC DNA]</scope>
</reference>
<feature type="domain" description="DUF7906" evidence="2">
    <location>
        <begin position="50"/>
        <end position="264"/>
    </location>
</feature>
<protein>
    <recommendedName>
        <fullName evidence="2">DUF7906 domain-containing protein</fullName>
    </recommendedName>
</protein>
<keyword evidence="4" id="KW-1185">Reference proteome</keyword>
<dbReference type="Proteomes" id="UP000256970">
    <property type="component" value="Unassembled WGS sequence"/>
</dbReference>